<evidence type="ECO:0000256" key="1">
    <source>
        <dbReference type="ARBA" id="ARBA00006484"/>
    </source>
</evidence>
<evidence type="ECO:0000313" key="4">
    <source>
        <dbReference type="Proteomes" id="UP000076587"/>
    </source>
</evidence>
<evidence type="ECO:0000313" key="3">
    <source>
        <dbReference type="EMBL" id="KZN45518.1"/>
    </source>
</evidence>
<organism evidence="3 4">
    <name type="scientific">Pseudoalteromonas luteoviolacea NCIMB 1942</name>
    <dbReference type="NCBI Taxonomy" id="1365253"/>
    <lineage>
        <taxon>Bacteria</taxon>
        <taxon>Pseudomonadati</taxon>
        <taxon>Pseudomonadota</taxon>
        <taxon>Gammaproteobacteria</taxon>
        <taxon>Alteromonadales</taxon>
        <taxon>Pseudoalteromonadaceae</taxon>
        <taxon>Pseudoalteromonas</taxon>
    </lineage>
</organism>
<comment type="similarity">
    <text evidence="1">Belongs to the short-chain dehydrogenases/reductases (SDR) family.</text>
</comment>
<dbReference type="RefSeq" id="WP_231100878.1">
    <property type="nucleotide sequence ID" value="NZ_AUXT01000181.1"/>
</dbReference>
<proteinExistence type="inferred from homology"/>
<reference evidence="3 4" key="1">
    <citation type="submission" date="2013-07" db="EMBL/GenBank/DDBJ databases">
        <title>Comparative Genomic and Metabolomic Analysis of Twelve Strains of Pseudoalteromonas luteoviolacea.</title>
        <authorList>
            <person name="Vynne N.G."/>
            <person name="Mansson M."/>
            <person name="Gram L."/>
        </authorList>
    </citation>
    <scope>NUCLEOTIDE SEQUENCE [LARGE SCALE GENOMIC DNA]</scope>
    <source>
        <strain evidence="3 4">NCIMB 1942</strain>
    </source>
</reference>
<gene>
    <name evidence="3" type="ORF">N482_14870</name>
</gene>
<sequence>MLGAFTGNYVLYAGSKAPREHLLEPLPKKLGQEESQSICPSPIDTTFFHAQEDPQSIQYLSAASVSNRLGTVEDIVPMVSFLAPEQAQWTTGKTLFVNGGFVTR</sequence>
<dbReference type="Proteomes" id="UP000076587">
    <property type="component" value="Unassembled WGS sequence"/>
</dbReference>
<name>A0A161ZUM9_9GAMM</name>
<dbReference type="InterPro" id="IPR002347">
    <property type="entry name" value="SDR_fam"/>
</dbReference>
<dbReference type="Gene3D" id="3.40.50.720">
    <property type="entry name" value="NAD(P)-binding Rossmann-like Domain"/>
    <property type="match status" value="1"/>
</dbReference>
<dbReference type="InterPro" id="IPR036291">
    <property type="entry name" value="NAD(P)-bd_dom_sf"/>
</dbReference>
<dbReference type="PANTHER" id="PTHR48107:SF7">
    <property type="entry name" value="RE15974P"/>
    <property type="match status" value="1"/>
</dbReference>
<evidence type="ECO:0000256" key="2">
    <source>
        <dbReference type="ARBA" id="ARBA00023002"/>
    </source>
</evidence>
<comment type="caution">
    <text evidence="3">The sequence shown here is derived from an EMBL/GenBank/DDBJ whole genome shotgun (WGS) entry which is preliminary data.</text>
</comment>
<protein>
    <recommendedName>
        <fullName evidence="5">Short-chain dehydrogenase</fullName>
    </recommendedName>
</protein>
<dbReference type="PANTHER" id="PTHR48107">
    <property type="entry name" value="NADPH-DEPENDENT ALDEHYDE REDUCTASE-LIKE PROTEIN, CHLOROPLASTIC-RELATED"/>
    <property type="match status" value="1"/>
</dbReference>
<evidence type="ECO:0008006" key="5">
    <source>
        <dbReference type="Google" id="ProtNLM"/>
    </source>
</evidence>
<dbReference type="SUPFAM" id="SSF51735">
    <property type="entry name" value="NAD(P)-binding Rossmann-fold domains"/>
    <property type="match status" value="1"/>
</dbReference>
<keyword evidence="2" id="KW-0560">Oxidoreductase</keyword>
<dbReference type="Pfam" id="PF13561">
    <property type="entry name" value="adh_short_C2"/>
    <property type="match status" value="1"/>
</dbReference>
<dbReference type="GO" id="GO:0016614">
    <property type="term" value="F:oxidoreductase activity, acting on CH-OH group of donors"/>
    <property type="evidence" value="ECO:0007669"/>
    <property type="project" value="UniProtKB-ARBA"/>
</dbReference>
<dbReference type="EMBL" id="AUXT01000181">
    <property type="protein sequence ID" value="KZN45518.1"/>
    <property type="molecule type" value="Genomic_DNA"/>
</dbReference>
<accession>A0A161ZUM9</accession>
<dbReference type="AlphaFoldDB" id="A0A161ZUM9"/>
<dbReference type="PATRIC" id="fig|1365253.3.peg.3559"/>